<accession>A0A2M9ZF12</accession>
<dbReference type="PROSITE" id="PS50983">
    <property type="entry name" value="FE_B12_PBP"/>
    <property type="match status" value="1"/>
</dbReference>
<gene>
    <name evidence="2" type="ORF">CH371_02595</name>
</gene>
<dbReference type="RefSeq" id="WP_100757561.1">
    <property type="nucleotide sequence ID" value="NZ_NPDT01000001.1"/>
</dbReference>
<feature type="domain" description="Fe/B12 periplasmic-binding" evidence="1">
    <location>
        <begin position="8"/>
        <end position="266"/>
    </location>
</feature>
<evidence type="ECO:0000259" key="1">
    <source>
        <dbReference type="PROSITE" id="PS50983"/>
    </source>
</evidence>
<protein>
    <submittedName>
        <fullName evidence="2">Cobalamin-binding protein</fullName>
    </submittedName>
</protein>
<comment type="caution">
    <text evidence="2">The sequence shown here is derived from an EMBL/GenBank/DDBJ whole genome shotgun (WGS) entry which is preliminary data.</text>
</comment>
<dbReference type="Pfam" id="PF01497">
    <property type="entry name" value="Peripla_BP_2"/>
    <property type="match status" value="1"/>
</dbReference>
<dbReference type="CDD" id="cd01144">
    <property type="entry name" value="BtuF"/>
    <property type="match status" value="1"/>
</dbReference>
<dbReference type="InterPro" id="IPR002491">
    <property type="entry name" value="ABC_transptr_periplasmic_BD"/>
</dbReference>
<dbReference type="PANTHER" id="PTHR42860">
    <property type="entry name" value="VITAMIN B12-BINDING PROTEIN"/>
    <property type="match status" value="1"/>
</dbReference>
<dbReference type="PANTHER" id="PTHR42860:SF2">
    <property type="entry name" value="BLL4160 PROTEIN"/>
    <property type="match status" value="1"/>
</dbReference>
<dbReference type="Proteomes" id="UP000231912">
    <property type="component" value="Unassembled WGS sequence"/>
</dbReference>
<dbReference type="EMBL" id="NPDT01000001">
    <property type="protein sequence ID" value="PJZ66993.1"/>
    <property type="molecule type" value="Genomic_DNA"/>
</dbReference>
<dbReference type="SUPFAM" id="SSF53807">
    <property type="entry name" value="Helical backbone' metal receptor"/>
    <property type="match status" value="1"/>
</dbReference>
<evidence type="ECO:0000313" key="2">
    <source>
        <dbReference type="EMBL" id="PJZ66993.1"/>
    </source>
</evidence>
<organism evidence="2 3">
    <name type="scientific">Leptospira wolffii</name>
    <dbReference type="NCBI Taxonomy" id="409998"/>
    <lineage>
        <taxon>Bacteria</taxon>
        <taxon>Pseudomonadati</taxon>
        <taxon>Spirochaetota</taxon>
        <taxon>Spirochaetia</taxon>
        <taxon>Leptospirales</taxon>
        <taxon>Leptospiraceae</taxon>
        <taxon>Leptospira</taxon>
    </lineage>
</organism>
<sequence>MNRIGPQRIVCLTEETTELLYLLGEEDRIVGISAYTVRPPQAKEEKPKVSAFINGNIKRIKDLNPDLVVGFSDIQAQLAHDLVKEGLNVLITNQRSLTEIFQTILMLGGLVGKSEEVLLLVEKYKNRLEEIRERSKTKHRVRVFFQEWDQPIITGIRWVSELLEIVGAVDTFSHLKDKSLAKDRIVSLHEVGESKPDAIIGSWCGKPMDFEWVRSREEWKQSRALTQDHIFEMDPAIILQPGPALFEEGVLVLEGILDRVRSSVAK</sequence>
<dbReference type="InterPro" id="IPR051030">
    <property type="entry name" value="Vitamin_B12-ABC_binding"/>
</dbReference>
<dbReference type="Gene3D" id="3.40.50.1980">
    <property type="entry name" value="Nitrogenase molybdenum iron protein domain"/>
    <property type="match status" value="2"/>
</dbReference>
<proteinExistence type="predicted"/>
<dbReference type="AlphaFoldDB" id="A0A2M9ZF12"/>
<evidence type="ECO:0000313" key="3">
    <source>
        <dbReference type="Proteomes" id="UP000231912"/>
    </source>
</evidence>
<reference evidence="2 3" key="1">
    <citation type="submission" date="2017-07" db="EMBL/GenBank/DDBJ databases">
        <title>Leptospira spp. isolated from tropical soils.</title>
        <authorList>
            <person name="Thibeaux R."/>
            <person name="Iraola G."/>
            <person name="Ferres I."/>
            <person name="Bierque E."/>
            <person name="Girault D."/>
            <person name="Soupe-Gilbert M.-E."/>
            <person name="Picardeau M."/>
            <person name="Goarant C."/>
        </authorList>
    </citation>
    <scope>NUCLEOTIDE SEQUENCE [LARGE SCALE GENOMIC DNA]</scope>
    <source>
        <strain evidence="2 3">FH2-C-A2</strain>
    </source>
</reference>
<name>A0A2M9ZF12_9LEPT</name>